<evidence type="ECO:0000313" key="1">
    <source>
        <dbReference type="EMBL" id="KAI3750610.1"/>
    </source>
</evidence>
<evidence type="ECO:0000313" key="2">
    <source>
        <dbReference type="Proteomes" id="UP001055811"/>
    </source>
</evidence>
<gene>
    <name evidence="1" type="ORF">L2E82_21296</name>
</gene>
<name>A0ACB9DW15_CICIN</name>
<dbReference type="EMBL" id="CM042012">
    <property type="protein sequence ID" value="KAI3750610.1"/>
    <property type="molecule type" value="Genomic_DNA"/>
</dbReference>
<reference evidence="2" key="1">
    <citation type="journal article" date="2022" name="Mol. Ecol. Resour.">
        <title>The genomes of chicory, endive, great burdock and yacon provide insights into Asteraceae palaeo-polyploidization history and plant inulin production.</title>
        <authorList>
            <person name="Fan W."/>
            <person name="Wang S."/>
            <person name="Wang H."/>
            <person name="Wang A."/>
            <person name="Jiang F."/>
            <person name="Liu H."/>
            <person name="Zhao H."/>
            <person name="Xu D."/>
            <person name="Zhang Y."/>
        </authorList>
    </citation>
    <scope>NUCLEOTIDE SEQUENCE [LARGE SCALE GENOMIC DNA]</scope>
    <source>
        <strain evidence="2">cv. Punajuju</strain>
    </source>
</reference>
<keyword evidence="2" id="KW-1185">Reference proteome</keyword>
<reference evidence="1 2" key="2">
    <citation type="journal article" date="2022" name="Mol. Ecol. Resour.">
        <title>The genomes of chicory, endive, great burdock and yacon provide insights into Asteraceae paleo-polyploidization history and plant inulin production.</title>
        <authorList>
            <person name="Fan W."/>
            <person name="Wang S."/>
            <person name="Wang H."/>
            <person name="Wang A."/>
            <person name="Jiang F."/>
            <person name="Liu H."/>
            <person name="Zhao H."/>
            <person name="Xu D."/>
            <person name="Zhang Y."/>
        </authorList>
    </citation>
    <scope>NUCLEOTIDE SEQUENCE [LARGE SCALE GENOMIC DNA]</scope>
    <source>
        <strain evidence="2">cv. Punajuju</strain>
        <tissue evidence="1">Leaves</tissue>
    </source>
</reference>
<organism evidence="1 2">
    <name type="scientific">Cichorium intybus</name>
    <name type="common">Chicory</name>
    <dbReference type="NCBI Taxonomy" id="13427"/>
    <lineage>
        <taxon>Eukaryota</taxon>
        <taxon>Viridiplantae</taxon>
        <taxon>Streptophyta</taxon>
        <taxon>Embryophyta</taxon>
        <taxon>Tracheophyta</taxon>
        <taxon>Spermatophyta</taxon>
        <taxon>Magnoliopsida</taxon>
        <taxon>eudicotyledons</taxon>
        <taxon>Gunneridae</taxon>
        <taxon>Pentapetalae</taxon>
        <taxon>asterids</taxon>
        <taxon>campanulids</taxon>
        <taxon>Asterales</taxon>
        <taxon>Asteraceae</taxon>
        <taxon>Cichorioideae</taxon>
        <taxon>Cichorieae</taxon>
        <taxon>Cichoriinae</taxon>
        <taxon>Cichorium</taxon>
    </lineage>
</organism>
<dbReference type="Proteomes" id="UP001055811">
    <property type="component" value="Linkage Group LG04"/>
</dbReference>
<accession>A0ACB9DW15</accession>
<sequence>MIYVMYNDVNSGNFIMTEPSKVIHVRNVGHEISEPDLLQLFQPFGVINKLVMLRAKNQALLQMQDVPSAVNAMQFYANVQPSIRGRNVYVQFSSHQELTTMEQNTQGRGDEEVDIFKILFSLSLSSFLYLFFSIHSILFSLFCLL</sequence>
<proteinExistence type="predicted"/>
<comment type="caution">
    <text evidence="1">The sequence shown here is derived from an EMBL/GenBank/DDBJ whole genome shotgun (WGS) entry which is preliminary data.</text>
</comment>
<protein>
    <submittedName>
        <fullName evidence="1">Uncharacterized protein</fullName>
    </submittedName>
</protein>